<proteinExistence type="predicted"/>
<name>A0ABT2FX65_9CORY</name>
<keyword evidence="2" id="KW-1185">Reference proteome</keyword>
<evidence type="ECO:0000313" key="1">
    <source>
        <dbReference type="EMBL" id="MCS5479833.1"/>
    </source>
</evidence>
<evidence type="ECO:0000313" key="2">
    <source>
        <dbReference type="Proteomes" id="UP001205965"/>
    </source>
</evidence>
<dbReference type="RefSeq" id="WP_259427904.1">
    <property type="nucleotide sequence ID" value="NZ_JANWTC010000006.1"/>
</dbReference>
<dbReference type="Proteomes" id="UP001205965">
    <property type="component" value="Unassembled WGS sequence"/>
</dbReference>
<dbReference type="EMBL" id="JANWTC010000006">
    <property type="protein sequence ID" value="MCS5479833.1"/>
    <property type="molecule type" value="Genomic_DNA"/>
</dbReference>
<protein>
    <submittedName>
        <fullName evidence="1">Uncharacterized protein</fullName>
    </submittedName>
</protein>
<organism evidence="1 2">
    <name type="scientific">Corynebacterium lemuris</name>
    <dbReference type="NCBI Taxonomy" id="1859292"/>
    <lineage>
        <taxon>Bacteria</taxon>
        <taxon>Bacillati</taxon>
        <taxon>Actinomycetota</taxon>
        <taxon>Actinomycetes</taxon>
        <taxon>Mycobacteriales</taxon>
        <taxon>Corynebacteriaceae</taxon>
        <taxon>Corynebacterium</taxon>
    </lineage>
</organism>
<comment type="caution">
    <text evidence="1">The sequence shown here is derived from an EMBL/GenBank/DDBJ whole genome shotgun (WGS) entry which is preliminary data.</text>
</comment>
<gene>
    <name evidence="1" type="ORF">NYP18_09190</name>
</gene>
<reference evidence="1 2" key="1">
    <citation type="submission" date="2022-08" db="EMBL/GenBank/DDBJ databases">
        <title>YIM 101645 draft genome.</title>
        <authorList>
            <person name="Chen X."/>
        </authorList>
    </citation>
    <scope>NUCLEOTIDE SEQUENCE [LARGE SCALE GENOMIC DNA]</scope>
    <source>
        <strain evidence="1 2">YIM 101645</strain>
    </source>
</reference>
<sequence>MAEKPKIVLDPKVVMPLLQAHVADDIERAGEEVAANLRAKLPDDVPVKVTSFINESGRPVTMVTITHPSGLARQAKDGVVTRAASEAGLDIRRYEIE</sequence>
<accession>A0ABT2FX65</accession>